<dbReference type="EMBL" id="CAKASE010000074">
    <property type="protein sequence ID" value="CAG9576407.1"/>
    <property type="molecule type" value="Genomic_DNA"/>
</dbReference>
<accession>A0A8J2WA19</accession>
<evidence type="ECO:0000313" key="3">
    <source>
        <dbReference type="Proteomes" id="UP000789524"/>
    </source>
</evidence>
<feature type="compositionally biased region" description="Acidic residues" evidence="1">
    <location>
        <begin position="166"/>
        <end position="176"/>
    </location>
</feature>
<evidence type="ECO:0000313" key="2">
    <source>
        <dbReference type="EMBL" id="CAG9576407.1"/>
    </source>
</evidence>
<gene>
    <name evidence="2" type="ORF">DCHRY22_LOCUS12044</name>
</gene>
<feature type="region of interest" description="Disordered" evidence="1">
    <location>
        <begin position="140"/>
        <end position="176"/>
    </location>
</feature>
<organism evidence="2 3">
    <name type="scientific">Danaus chrysippus</name>
    <name type="common">African queen</name>
    <dbReference type="NCBI Taxonomy" id="151541"/>
    <lineage>
        <taxon>Eukaryota</taxon>
        <taxon>Metazoa</taxon>
        <taxon>Ecdysozoa</taxon>
        <taxon>Arthropoda</taxon>
        <taxon>Hexapoda</taxon>
        <taxon>Insecta</taxon>
        <taxon>Pterygota</taxon>
        <taxon>Neoptera</taxon>
        <taxon>Endopterygota</taxon>
        <taxon>Lepidoptera</taxon>
        <taxon>Glossata</taxon>
        <taxon>Ditrysia</taxon>
        <taxon>Papilionoidea</taxon>
        <taxon>Nymphalidae</taxon>
        <taxon>Danainae</taxon>
        <taxon>Danaini</taxon>
        <taxon>Danaina</taxon>
        <taxon>Danaus</taxon>
        <taxon>Anosia</taxon>
    </lineage>
</organism>
<evidence type="ECO:0000256" key="1">
    <source>
        <dbReference type="SAM" id="MobiDB-lite"/>
    </source>
</evidence>
<dbReference type="OrthoDB" id="6939261at2759"/>
<keyword evidence="3" id="KW-1185">Reference proteome</keyword>
<dbReference type="Proteomes" id="UP000789524">
    <property type="component" value="Unassembled WGS sequence"/>
</dbReference>
<sequence length="176" mass="19600">MNALCRCRVHGVTGRGSSTVSMTCDPCLRGPYLTGVNRSHPPSKLLTLLNQFCKYTGSVCAVRSLKSVSWVMRARPNSGVLTFVEARDQDGVIGRFGNRVKQTRENYQLKSYFVKMEELLSVKTIEDILASDSDSELTLSDYLEEHVSDNDELSDLEQSSTHDSESGEELSPDIEE</sequence>
<proteinExistence type="predicted"/>
<reference evidence="2" key="1">
    <citation type="submission" date="2021-09" db="EMBL/GenBank/DDBJ databases">
        <authorList>
            <person name="Martin H S."/>
        </authorList>
    </citation>
    <scope>NUCLEOTIDE SEQUENCE</scope>
</reference>
<dbReference type="AlphaFoldDB" id="A0A8J2WA19"/>
<protein>
    <submittedName>
        <fullName evidence="2">(African queen) hypothetical protein</fullName>
    </submittedName>
</protein>
<comment type="caution">
    <text evidence="2">The sequence shown here is derived from an EMBL/GenBank/DDBJ whole genome shotgun (WGS) entry which is preliminary data.</text>
</comment>
<name>A0A8J2WA19_9NEOP</name>